<dbReference type="PANTHER" id="PTHR11845:SF13">
    <property type="entry name" value="5'-DEOXYNUCLEOTIDASE HDDC2"/>
    <property type="match status" value="1"/>
</dbReference>
<keyword evidence="1" id="KW-0479">Metal-binding</keyword>
<organism evidence="4 5">
    <name type="scientific">Bacillus suaedaesalsae</name>
    <dbReference type="NCBI Taxonomy" id="2810349"/>
    <lineage>
        <taxon>Bacteria</taxon>
        <taxon>Bacillati</taxon>
        <taxon>Bacillota</taxon>
        <taxon>Bacilli</taxon>
        <taxon>Bacillales</taxon>
        <taxon>Bacillaceae</taxon>
        <taxon>Bacillus</taxon>
    </lineage>
</organism>
<dbReference type="InterPro" id="IPR039356">
    <property type="entry name" value="YfbR/HDDC2"/>
</dbReference>
<dbReference type="InterPro" id="IPR006674">
    <property type="entry name" value="HD_domain"/>
</dbReference>
<evidence type="ECO:0000313" key="4">
    <source>
        <dbReference type="EMBL" id="MBM6617561.1"/>
    </source>
</evidence>
<keyword evidence="5" id="KW-1185">Reference proteome</keyword>
<proteinExistence type="predicted"/>
<protein>
    <submittedName>
        <fullName evidence="4">HD domain-containing protein</fullName>
    </submittedName>
</protein>
<evidence type="ECO:0000256" key="1">
    <source>
        <dbReference type="ARBA" id="ARBA00022723"/>
    </source>
</evidence>
<dbReference type="Pfam" id="PF13023">
    <property type="entry name" value="HD_3"/>
    <property type="match status" value="1"/>
</dbReference>
<dbReference type="Proteomes" id="UP001518925">
    <property type="component" value="Unassembled WGS sequence"/>
</dbReference>
<evidence type="ECO:0000313" key="5">
    <source>
        <dbReference type="Proteomes" id="UP001518925"/>
    </source>
</evidence>
<dbReference type="EMBL" id="JAFELM010000023">
    <property type="protein sequence ID" value="MBM6617561.1"/>
    <property type="molecule type" value="Genomic_DNA"/>
</dbReference>
<evidence type="ECO:0000256" key="2">
    <source>
        <dbReference type="ARBA" id="ARBA00022801"/>
    </source>
</evidence>
<sequence length="194" mass="22841">MRELQQKIDFLREVDKLKQVYRRSFLMDGTRNENDAEHTWHISLMAVILIEYAEENIDLLKVIQMLLIHDIVEIDAGDTFAYDEIGYLDKEEREQEAADRIFGLLPESQKDRMIELWSEFEEQESNEAKYASALDRMQPLLQNFYSKGSSWRPHGITKDQVLKRNACIKEASEELWEYVCKLVDESVELGYLGI</sequence>
<dbReference type="Gene3D" id="1.10.3210.10">
    <property type="entry name" value="Hypothetical protein af1432"/>
    <property type="match status" value="1"/>
</dbReference>
<name>A0ABS2DJ31_9BACI</name>
<gene>
    <name evidence="4" type="ORF">JR050_07695</name>
</gene>
<comment type="caution">
    <text evidence="4">The sequence shown here is derived from an EMBL/GenBank/DDBJ whole genome shotgun (WGS) entry which is preliminary data.</text>
</comment>
<evidence type="ECO:0000259" key="3">
    <source>
        <dbReference type="Pfam" id="PF13023"/>
    </source>
</evidence>
<dbReference type="SUPFAM" id="SSF109604">
    <property type="entry name" value="HD-domain/PDEase-like"/>
    <property type="match status" value="1"/>
</dbReference>
<feature type="domain" description="HD" evidence="3">
    <location>
        <begin position="14"/>
        <end position="176"/>
    </location>
</feature>
<keyword evidence="2" id="KW-0378">Hydrolase</keyword>
<dbReference type="RefSeq" id="WP_204202937.1">
    <property type="nucleotide sequence ID" value="NZ_JAFELM010000023.1"/>
</dbReference>
<accession>A0ABS2DJ31</accession>
<reference evidence="4 5" key="1">
    <citation type="submission" date="2021-02" db="EMBL/GenBank/DDBJ databases">
        <title>Bacillus sp. RD4P76, an endophyte from a halophyte.</title>
        <authorList>
            <person name="Sun J.-Q."/>
        </authorList>
    </citation>
    <scope>NUCLEOTIDE SEQUENCE [LARGE SCALE GENOMIC DNA]</scope>
    <source>
        <strain evidence="4 5">RD4P76</strain>
    </source>
</reference>
<dbReference type="PANTHER" id="PTHR11845">
    <property type="entry name" value="5'-DEOXYNUCLEOTIDASE HDDC2"/>
    <property type="match status" value="1"/>
</dbReference>